<organism evidence="2 3">
    <name type="scientific">Amycolatopsis thailandensis</name>
    <dbReference type="NCBI Taxonomy" id="589330"/>
    <lineage>
        <taxon>Bacteria</taxon>
        <taxon>Bacillati</taxon>
        <taxon>Actinomycetota</taxon>
        <taxon>Actinomycetes</taxon>
        <taxon>Pseudonocardiales</taxon>
        <taxon>Pseudonocardiaceae</taxon>
        <taxon>Amycolatopsis</taxon>
    </lineage>
</organism>
<keyword evidence="1" id="KW-1133">Transmembrane helix</keyword>
<accession>A0A229SE90</accession>
<name>A0A229SE90_9PSEU</name>
<dbReference type="Proteomes" id="UP000215223">
    <property type="component" value="Unassembled WGS sequence"/>
</dbReference>
<dbReference type="EMBL" id="NMQT01000031">
    <property type="protein sequence ID" value="OXM57049.1"/>
    <property type="molecule type" value="Genomic_DNA"/>
</dbReference>
<evidence type="ECO:0000313" key="2">
    <source>
        <dbReference type="EMBL" id="OXM57049.1"/>
    </source>
</evidence>
<keyword evidence="3" id="KW-1185">Reference proteome</keyword>
<evidence type="ECO:0000313" key="3">
    <source>
        <dbReference type="Proteomes" id="UP000215223"/>
    </source>
</evidence>
<reference evidence="2 3" key="1">
    <citation type="submission" date="2017-07" db="EMBL/GenBank/DDBJ databases">
        <title>Amycolatopsis thailandensis Genome sequencing and assembly.</title>
        <authorList>
            <person name="Kaur N."/>
            <person name="Mayilraj S."/>
        </authorList>
    </citation>
    <scope>NUCLEOTIDE SEQUENCE [LARGE SCALE GENOMIC DNA]</scope>
    <source>
        <strain evidence="2 3">JCM 16380</strain>
    </source>
</reference>
<proteinExistence type="predicted"/>
<dbReference type="OrthoDB" id="9856188at2"/>
<gene>
    <name evidence="2" type="ORF">CFP71_09950</name>
</gene>
<keyword evidence="1" id="KW-0472">Membrane</keyword>
<comment type="caution">
    <text evidence="2">The sequence shown here is derived from an EMBL/GenBank/DDBJ whole genome shotgun (WGS) entry which is preliminary data.</text>
</comment>
<keyword evidence="1" id="KW-0812">Transmembrane</keyword>
<evidence type="ECO:0000256" key="1">
    <source>
        <dbReference type="SAM" id="Phobius"/>
    </source>
</evidence>
<sequence>MHYLALLPVSSSPLAGGEMLVELADWGWRNWLNFVLWFVLSTLLFTAVSVVIQLRVDRKRLTAADEHVWRDGFTEYSTIEFQTKLVELQWLLFQAYEHLEGRGGVVGNDGAVSIHFPSRFWTADTPGNLAVEITSSFFGDQRVTRFGSIDSALEDVRRWHRSEMKAS</sequence>
<protein>
    <submittedName>
        <fullName evidence="2">Uncharacterized protein</fullName>
    </submittedName>
</protein>
<feature type="transmembrane region" description="Helical" evidence="1">
    <location>
        <begin position="32"/>
        <end position="52"/>
    </location>
</feature>
<dbReference type="AlphaFoldDB" id="A0A229SE90"/>
<dbReference type="RefSeq" id="WP_093933545.1">
    <property type="nucleotide sequence ID" value="NZ_NMQT01000031.1"/>
</dbReference>